<keyword evidence="3" id="KW-1185">Reference proteome</keyword>
<dbReference type="AlphaFoldDB" id="A0A8J7Y9C3"/>
<evidence type="ECO:0000259" key="1">
    <source>
        <dbReference type="SMART" id="SM00481"/>
    </source>
</evidence>
<dbReference type="Gene3D" id="3.20.20.140">
    <property type="entry name" value="Metal-dependent hydrolases"/>
    <property type="match status" value="1"/>
</dbReference>
<dbReference type="Pfam" id="PF02811">
    <property type="entry name" value="PHP"/>
    <property type="match status" value="1"/>
</dbReference>
<dbReference type="OrthoDB" id="196608at2157"/>
<dbReference type="InterPro" id="IPR004013">
    <property type="entry name" value="PHP_dom"/>
</dbReference>
<dbReference type="RefSeq" id="WP_162316275.1">
    <property type="nucleotide sequence ID" value="NZ_JAHQXF010000001.1"/>
</dbReference>
<organism evidence="2 3">
    <name type="scientific">Haloarcula limicola</name>
    <dbReference type="NCBI Taxonomy" id="1429915"/>
    <lineage>
        <taxon>Archaea</taxon>
        <taxon>Methanobacteriati</taxon>
        <taxon>Methanobacteriota</taxon>
        <taxon>Stenosarchaea group</taxon>
        <taxon>Halobacteria</taxon>
        <taxon>Halobacteriales</taxon>
        <taxon>Haloarculaceae</taxon>
        <taxon>Haloarcula</taxon>
    </lineage>
</organism>
<accession>A0A8J7Y9C3</accession>
<dbReference type="EMBL" id="JAHQXF010000001">
    <property type="protein sequence ID" value="MBV0923121.1"/>
    <property type="molecule type" value="Genomic_DNA"/>
</dbReference>
<proteinExistence type="predicted"/>
<dbReference type="SUPFAM" id="SSF89550">
    <property type="entry name" value="PHP domain-like"/>
    <property type="match status" value="1"/>
</dbReference>
<protein>
    <submittedName>
        <fullName evidence="2">PHP domain-containing protein</fullName>
    </submittedName>
</protein>
<dbReference type="PANTHER" id="PTHR42924">
    <property type="entry name" value="EXONUCLEASE"/>
    <property type="match status" value="1"/>
</dbReference>
<comment type="caution">
    <text evidence="2">The sequence shown here is derived from an EMBL/GenBank/DDBJ whole genome shotgun (WGS) entry which is preliminary data.</text>
</comment>
<dbReference type="InterPro" id="IPR016195">
    <property type="entry name" value="Pol/histidinol_Pase-like"/>
</dbReference>
<dbReference type="SMART" id="SM00481">
    <property type="entry name" value="POLIIIAc"/>
    <property type="match status" value="1"/>
</dbReference>
<dbReference type="PANTHER" id="PTHR42924:SF3">
    <property type="entry name" value="POLYMERASE_HISTIDINOL PHOSPHATASE N-TERMINAL DOMAIN-CONTAINING PROTEIN"/>
    <property type="match status" value="1"/>
</dbReference>
<dbReference type="Proteomes" id="UP000766550">
    <property type="component" value="Unassembled WGS sequence"/>
</dbReference>
<evidence type="ECO:0000313" key="2">
    <source>
        <dbReference type="EMBL" id="MBV0923121.1"/>
    </source>
</evidence>
<dbReference type="InterPro" id="IPR052018">
    <property type="entry name" value="PHP_domain"/>
</dbReference>
<sequence>MTSEIAADLHMHTVGSDGTDTLDDRIEQARERDLEAIAITDHDRVLDELGAGSQRMSGIEVVTGVEIRADIFETKVELLGYFIDPTDAALDSVLDRARTYRRERNRRLVSELNDVTDLELSYEALQSDVRGGMGRPHLAEILLEEEYVDGIGEAFSEYLAEDGRCYVPMERIPCGEVVDAIHAAGGVASLAHPGRIRSDRIPEIVQAAVRNGVDAIETWYPYDADVEFGIEDADRLTADHDLLQTGGSDCHGRESGKFRIGTVGVSAETVEALRSASAERSE</sequence>
<name>A0A8J7Y9C3_9EURY</name>
<reference evidence="2 3" key="1">
    <citation type="submission" date="2021-06" db="EMBL/GenBank/DDBJ databases">
        <title>New haloarchaea isolates fom saline soil.</title>
        <authorList>
            <person name="Duran-Viseras A."/>
            <person name="Sanchez-Porro C.S."/>
            <person name="Ventosa A."/>
        </authorList>
    </citation>
    <scope>NUCLEOTIDE SEQUENCE [LARGE SCALE GENOMIC DNA]</scope>
    <source>
        <strain evidence="2 3">JCM 183640</strain>
    </source>
</reference>
<feature type="domain" description="Polymerase/histidinol phosphatase N-terminal" evidence="1">
    <location>
        <begin position="7"/>
        <end position="71"/>
    </location>
</feature>
<evidence type="ECO:0000313" key="3">
    <source>
        <dbReference type="Proteomes" id="UP000766550"/>
    </source>
</evidence>
<dbReference type="GO" id="GO:0004534">
    <property type="term" value="F:5'-3' RNA exonuclease activity"/>
    <property type="evidence" value="ECO:0007669"/>
    <property type="project" value="TreeGrafter"/>
</dbReference>
<dbReference type="InterPro" id="IPR003141">
    <property type="entry name" value="Pol/His_phosphatase_N"/>
</dbReference>
<dbReference type="GO" id="GO:0035312">
    <property type="term" value="F:5'-3' DNA exonuclease activity"/>
    <property type="evidence" value="ECO:0007669"/>
    <property type="project" value="TreeGrafter"/>
</dbReference>
<gene>
    <name evidence="2" type="ORF">KTS45_02815</name>
</gene>
<dbReference type="Gene3D" id="1.10.150.650">
    <property type="match status" value="1"/>
</dbReference>